<feature type="domain" description="Core-binding (CB)" evidence="11">
    <location>
        <begin position="1"/>
        <end position="82"/>
    </location>
</feature>
<dbReference type="AlphaFoldDB" id="A0A1H0X043"/>
<dbReference type="InterPro" id="IPR002104">
    <property type="entry name" value="Integrase_catalytic"/>
</dbReference>
<reference evidence="13" key="1">
    <citation type="submission" date="2016-10" db="EMBL/GenBank/DDBJ databases">
        <authorList>
            <person name="Varghese N."/>
            <person name="Submissions S."/>
        </authorList>
    </citation>
    <scope>NUCLEOTIDE SEQUENCE [LARGE SCALE GENOMIC DNA]</scope>
    <source>
        <strain evidence="13">IBRC-M10078</strain>
    </source>
</reference>
<protein>
    <submittedName>
        <fullName evidence="12">Integrase/recombinase XerD</fullName>
    </submittedName>
</protein>
<keyword evidence="6 9" id="KW-0238">DNA-binding</keyword>
<evidence type="ECO:0000256" key="1">
    <source>
        <dbReference type="ARBA" id="ARBA00004496"/>
    </source>
</evidence>
<name>A0A1H0X043_9BACI</name>
<dbReference type="GO" id="GO:0015074">
    <property type="term" value="P:DNA integration"/>
    <property type="evidence" value="ECO:0007669"/>
    <property type="project" value="UniProtKB-KW"/>
</dbReference>
<dbReference type="InterPro" id="IPR010998">
    <property type="entry name" value="Integrase_recombinase_N"/>
</dbReference>
<keyword evidence="5" id="KW-0229">DNA integration</keyword>
<evidence type="ECO:0000313" key="12">
    <source>
        <dbReference type="EMBL" id="SDP96328.1"/>
    </source>
</evidence>
<evidence type="ECO:0000256" key="4">
    <source>
        <dbReference type="ARBA" id="ARBA00022829"/>
    </source>
</evidence>
<dbReference type="GO" id="GO:0003677">
    <property type="term" value="F:DNA binding"/>
    <property type="evidence" value="ECO:0007669"/>
    <property type="project" value="UniProtKB-UniRule"/>
</dbReference>
<keyword evidence="3" id="KW-0132">Cell division</keyword>
<keyword evidence="13" id="KW-1185">Reference proteome</keyword>
<organism evidence="12 13">
    <name type="scientific">Litchfieldia salsa</name>
    <dbReference type="NCBI Taxonomy" id="930152"/>
    <lineage>
        <taxon>Bacteria</taxon>
        <taxon>Bacillati</taxon>
        <taxon>Bacillota</taxon>
        <taxon>Bacilli</taxon>
        <taxon>Bacillales</taxon>
        <taxon>Bacillaceae</taxon>
        <taxon>Litchfieldia</taxon>
    </lineage>
</organism>
<dbReference type="Gene3D" id="1.10.150.130">
    <property type="match status" value="1"/>
</dbReference>
<dbReference type="PANTHER" id="PTHR30349:SF77">
    <property type="entry name" value="TYROSINE RECOMBINASE XERC"/>
    <property type="match status" value="1"/>
</dbReference>
<gene>
    <name evidence="12" type="ORF">SAMN05216565_12122</name>
</gene>
<keyword evidence="8" id="KW-0131">Cell cycle</keyword>
<keyword evidence="7" id="KW-0233">DNA recombination</keyword>
<evidence type="ECO:0000256" key="9">
    <source>
        <dbReference type="PROSITE-ProRule" id="PRU01248"/>
    </source>
</evidence>
<dbReference type="GO" id="GO:0007059">
    <property type="term" value="P:chromosome segregation"/>
    <property type="evidence" value="ECO:0007669"/>
    <property type="project" value="UniProtKB-KW"/>
</dbReference>
<sequence length="293" mass="34501">MLLSKAWEKYESDNRIEGFSPHTLKAYRLQATLLIRYFNDIEIATLTTEQLKCYLSESSEQLKASSLAHRIRFMKSLFRWSHEEGHIPKNPASKIREPKVGKRIPKFLTEREIEHLREACLTSMEKALFEFMFSTGCRIGEIVSLEKNCINWSDRSAIVRGKGDKEREVYFNIRCDIWLRRYIDSRTDKDPAIFVTERYPHRMSIAQMRNVIKRISSRAGINKEIHPHQLRHSYATHLLNNGAPLEVIQSLMGHEKSETTRIYAQLSGRLRKEFYQKYIQSLLEQHLLMCCSF</sequence>
<dbReference type="OrthoDB" id="9801717at2"/>
<dbReference type="InterPro" id="IPR050090">
    <property type="entry name" value="Tyrosine_recombinase_XerCD"/>
</dbReference>
<keyword evidence="2" id="KW-0963">Cytoplasm</keyword>
<dbReference type="GO" id="GO:0006310">
    <property type="term" value="P:DNA recombination"/>
    <property type="evidence" value="ECO:0007669"/>
    <property type="project" value="UniProtKB-KW"/>
</dbReference>
<dbReference type="Gene3D" id="1.10.443.10">
    <property type="entry name" value="Intergrase catalytic core"/>
    <property type="match status" value="1"/>
</dbReference>
<evidence type="ECO:0000256" key="8">
    <source>
        <dbReference type="ARBA" id="ARBA00023306"/>
    </source>
</evidence>
<evidence type="ECO:0000256" key="7">
    <source>
        <dbReference type="ARBA" id="ARBA00023172"/>
    </source>
</evidence>
<comment type="subcellular location">
    <subcellularLocation>
        <location evidence="1">Cytoplasm</location>
    </subcellularLocation>
</comment>
<dbReference type="PANTHER" id="PTHR30349">
    <property type="entry name" value="PHAGE INTEGRASE-RELATED"/>
    <property type="match status" value="1"/>
</dbReference>
<dbReference type="STRING" id="930152.SAMN05216565_12122"/>
<proteinExistence type="predicted"/>
<dbReference type="InterPro" id="IPR004107">
    <property type="entry name" value="Integrase_SAM-like_N"/>
</dbReference>
<dbReference type="InterPro" id="IPR044068">
    <property type="entry name" value="CB"/>
</dbReference>
<evidence type="ECO:0000256" key="3">
    <source>
        <dbReference type="ARBA" id="ARBA00022618"/>
    </source>
</evidence>
<dbReference type="SUPFAM" id="SSF56349">
    <property type="entry name" value="DNA breaking-rejoining enzymes"/>
    <property type="match status" value="1"/>
</dbReference>
<dbReference type="GO" id="GO:0005737">
    <property type="term" value="C:cytoplasm"/>
    <property type="evidence" value="ECO:0007669"/>
    <property type="project" value="UniProtKB-SubCell"/>
</dbReference>
<dbReference type="PROSITE" id="PS51900">
    <property type="entry name" value="CB"/>
    <property type="match status" value="1"/>
</dbReference>
<evidence type="ECO:0000256" key="6">
    <source>
        <dbReference type="ARBA" id="ARBA00023125"/>
    </source>
</evidence>
<dbReference type="PROSITE" id="PS51898">
    <property type="entry name" value="TYR_RECOMBINASE"/>
    <property type="match status" value="1"/>
</dbReference>
<dbReference type="Pfam" id="PF02899">
    <property type="entry name" value="Phage_int_SAM_1"/>
    <property type="match status" value="1"/>
</dbReference>
<dbReference type="InterPro" id="IPR011010">
    <property type="entry name" value="DNA_brk_join_enz"/>
</dbReference>
<keyword evidence="4" id="KW-0159">Chromosome partition</keyword>
<dbReference type="EMBL" id="FNJU01000021">
    <property type="protein sequence ID" value="SDP96328.1"/>
    <property type="molecule type" value="Genomic_DNA"/>
</dbReference>
<dbReference type="RefSeq" id="WP_090859639.1">
    <property type="nucleotide sequence ID" value="NZ_FNJU01000021.1"/>
</dbReference>
<dbReference type="Proteomes" id="UP000199159">
    <property type="component" value="Unassembled WGS sequence"/>
</dbReference>
<evidence type="ECO:0000259" key="10">
    <source>
        <dbReference type="PROSITE" id="PS51898"/>
    </source>
</evidence>
<accession>A0A1H0X043</accession>
<feature type="domain" description="Tyr recombinase" evidence="10">
    <location>
        <begin position="103"/>
        <end position="276"/>
    </location>
</feature>
<evidence type="ECO:0000259" key="11">
    <source>
        <dbReference type="PROSITE" id="PS51900"/>
    </source>
</evidence>
<dbReference type="GO" id="GO:0051301">
    <property type="term" value="P:cell division"/>
    <property type="evidence" value="ECO:0007669"/>
    <property type="project" value="UniProtKB-KW"/>
</dbReference>
<evidence type="ECO:0000256" key="2">
    <source>
        <dbReference type="ARBA" id="ARBA00022490"/>
    </source>
</evidence>
<dbReference type="InterPro" id="IPR013762">
    <property type="entry name" value="Integrase-like_cat_sf"/>
</dbReference>
<evidence type="ECO:0000313" key="13">
    <source>
        <dbReference type="Proteomes" id="UP000199159"/>
    </source>
</evidence>
<dbReference type="Pfam" id="PF00589">
    <property type="entry name" value="Phage_integrase"/>
    <property type="match status" value="1"/>
</dbReference>
<evidence type="ECO:0000256" key="5">
    <source>
        <dbReference type="ARBA" id="ARBA00022908"/>
    </source>
</evidence>